<evidence type="ECO:0000313" key="2">
    <source>
        <dbReference type="EMBL" id="PZW42550.1"/>
    </source>
</evidence>
<dbReference type="InterPro" id="IPR024311">
    <property type="entry name" value="Lipocalin-like"/>
</dbReference>
<feature type="domain" description="Lipocalin-like" evidence="1">
    <location>
        <begin position="31"/>
        <end position="139"/>
    </location>
</feature>
<dbReference type="Pfam" id="PF13648">
    <property type="entry name" value="Lipocalin_4"/>
    <property type="match status" value="1"/>
</dbReference>
<protein>
    <submittedName>
        <fullName evidence="2">Lipocalin-like protein</fullName>
    </submittedName>
</protein>
<gene>
    <name evidence="2" type="ORF">LX95_00864</name>
</gene>
<dbReference type="AlphaFoldDB" id="A0A2W7K4V0"/>
<name>A0A2W7K4V0_9FLAO</name>
<dbReference type="PROSITE" id="PS51257">
    <property type="entry name" value="PROKAR_LIPOPROTEIN"/>
    <property type="match status" value="1"/>
</dbReference>
<dbReference type="RefSeq" id="WP_111540203.1">
    <property type="nucleotide sequence ID" value="NZ_QKYV01000002.1"/>
</dbReference>
<organism evidence="2 3">
    <name type="scientific">Mesonia algae</name>
    <dbReference type="NCBI Taxonomy" id="213248"/>
    <lineage>
        <taxon>Bacteria</taxon>
        <taxon>Pseudomonadati</taxon>
        <taxon>Bacteroidota</taxon>
        <taxon>Flavobacteriia</taxon>
        <taxon>Flavobacteriales</taxon>
        <taxon>Flavobacteriaceae</taxon>
        <taxon>Mesonia</taxon>
    </lineage>
</organism>
<reference evidence="2 3" key="1">
    <citation type="submission" date="2018-06" db="EMBL/GenBank/DDBJ databases">
        <title>Genomic Encyclopedia of Archaeal and Bacterial Type Strains, Phase II (KMG-II): from individual species to whole genera.</title>
        <authorList>
            <person name="Goeker M."/>
        </authorList>
    </citation>
    <scope>NUCLEOTIDE SEQUENCE [LARGE SCALE GENOMIC DNA]</scope>
    <source>
        <strain evidence="2 3">DSM 15361</strain>
    </source>
</reference>
<sequence>MKKTVLLLLVAIVAVSCGTTKIERQAERTFKGDWTLTSITYPNNSGFVDVTLFQDASSKCFTNSSWNFVSNNNQGSYMQSGSGCDTAMREFVWSVQEINQTTGLYNFTLKVLKEGENARKVDTGYRLKLASLSENNMTWEQTVSYEGKPFLIRMEFIKSINQ</sequence>
<evidence type="ECO:0000259" key="1">
    <source>
        <dbReference type="Pfam" id="PF13648"/>
    </source>
</evidence>
<proteinExistence type="predicted"/>
<dbReference type="Proteomes" id="UP000249542">
    <property type="component" value="Unassembled WGS sequence"/>
</dbReference>
<dbReference type="EMBL" id="QKYV01000002">
    <property type="protein sequence ID" value="PZW42550.1"/>
    <property type="molecule type" value="Genomic_DNA"/>
</dbReference>
<accession>A0A2W7K4V0</accession>
<keyword evidence="3" id="KW-1185">Reference proteome</keyword>
<evidence type="ECO:0000313" key="3">
    <source>
        <dbReference type="Proteomes" id="UP000249542"/>
    </source>
</evidence>
<comment type="caution">
    <text evidence="2">The sequence shown here is derived from an EMBL/GenBank/DDBJ whole genome shotgun (WGS) entry which is preliminary data.</text>
</comment>